<sequence length="682" mass="75978">MSQRLIQSESVITNIVLNNPTDESYVLRPQLTNYEVFALQLSASAKQLARIASHKSVDLSRQGLKTHEKSVLSMATDTSKSTSARRIEDVSSNHLVLRPKSTIRLGLKFTPCYLGEKEHEGKIRFTCEKLSEWIFILHGRGLPPQPREPISTYVAIGSASILILPLTNPLHHPVVMDIYLTPISYSGLFKRMENARKIAIDETNGSFGSCLSGHLDLDSHQASFIKSPKTSIDNRSSGQAFQLLLKHNRNIHLASKMSFDIPISFAPMEMREYEAICCVVMRRHDDEIISSNEDDPTEIRWLMPIKGIPEATSTITFPPQLAVSTGKEMAHYSSISPGRLFPLITGVARSVMKYQIELNLSSSLPPTMRTSTISASMLPEDRPSEIRIRPASSSSSWSVLSERSAAKASPTNLIGTSAAWSQLEHGVVTWKLEPVVPEEEREIAEFIDLDNLLSSSINIHIVDIKRSEKHGSIELVLGVIFTPPRPFKCSAELTVRSEFGAIWRFALNIEAKDPPVDDVIFMPIQRLGHPVKARLVLTSQSTEPEPFVAFLYPNNQTSFSICPKLGVLPGKLESDDDKRKDSTSLPPVLTVTFKPTSYGKPKRARLIVQTSTMEWHYQLIGDLPPYVPPEKSADSTTATARDGTLRASMLKRKKVNVILKNQQTLGMKESMLLPTSQLLRRP</sequence>
<dbReference type="InterPro" id="IPR058952">
    <property type="entry name" value="Ig_CFAP47"/>
</dbReference>
<dbReference type="PANTHER" id="PTHR45912:SF3">
    <property type="entry name" value="CILIA- AND FLAGELLA-ASSOCIATED PROTEIN 47"/>
    <property type="match status" value="1"/>
</dbReference>
<feature type="domain" description="CFAP47-like immunoglobulin-like" evidence="1">
    <location>
        <begin position="448"/>
        <end position="511"/>
    </location>
</feature>
<dbReference type="GO" id="GO:0060271">
    <property type="term" value="P:cilium assembly"/>
    <property type="evidence" value="ECO:0007669"/>
    <property type="project" value="TreeGrafter"/>
</dbReference>
<evidence type="ECO:0000313" key="3">
    <source>
        <dbReference type="Proteomes" id="UP001497525"/>
    </source>
</evidence>
<dbReference type="Proteomes" id="UP001497525">
    <property type="component" value="Unassembled WGS sequence"/>
</dbReference>
<accession>A0AAV2TMB8</accession>
<dbReference type="Pfam" id="PF26579">
    <property type="entry name" value="Ig_CFAP47"/>
    <property type="match status" value="1"/>
</dbReference>
<organism evidence="2 3">
    <name type="scientific">Calicophoron daubneyi</name>
    <name type="common">Rumen fluke</name>
    <name type="synonym">Paramphistomum daubneyi</name>
    <dbReference type="NCBI Taxonomy" id="300641"/>
    <lineage>
        <taxon>Eukaryota</taxon>
        <taxon>Metazoa</taxon>
        <taxon>Spiralia</taxon>
        <taxon>Lophotrochozoa</taxon>
        <taxon>Platyhelminthes</taxon>
        <taxon>Trematoda</taxon>
        <taxon>Digenea</taxon>
        <taxon>Plagiorchiida</taxon>
        <taxon>Pronocephalata</taxon>
        <taxon>Paramphistomoidea</taxon>
        <taxon>Paramphistomidae</taxon>
        <taxon>Calicophoron</taxon>
    </lineage>
</organism>
<proteinExistence type="predicted"/>
<dbReference type="AlphaFoldDB" id="A0AAV2TMB8"/>
<protein>
    <recommendedName>
        <fullName evidence="1">CFAP47-like immunoglobulin-like domain-containing protein</fullName>
    </recommendedName>
</protein>
<name>A0AAV2TMB8_CALDB</name>
<reference evidence="2" key="1">
    <citation type="submission" date="2024-06" db="EMBL/GenBank/DDBJ databases">
        <authorList>
            <person name="Liu X."/>
            <person name="Lenzi L."/>
            <person name="Haldenby T S."/>
            <person name="Uol C."/>
        </authorList>
    </citation>
    <scope>NUCLEOTIDE SEQUENCE</scope>
</reference>
<gene>
    <name evidence="2" type="ORF">CDAUBV1_LOCUS10701</name>
</gene>
<dbReference type="PANTHER" id="PTHR45912">
    <property type="entry name" value="CILIA- AND FLAGELLA-ASSOCIATED PROTEIN 47"/>
    <property type="match status" value="1"/>
</dbReference>
<evidence type="ECO:0000259" key="1">
    <source>
        <dbReference type="Pfam" id="PF26579"/>
    </source>
</evidence>
<comment type="caution">
    <text evidence="2">The sequence shown here is derived from an EMBL/GenBank/DDBJ whole genome shotgun (WGS) entry which is preliminary data.</text>
</comment>
<dbReference type="GO" id="GO:0005929">
    <property type="term" value="C:cilium"/>
    <property type="evidence" value="ECO:0007669"/>
    <property type="project" value="TreeGrafter"/>
</dbReference>
<dbReference type="EMBL" id="CAXLJL010000334">
    <property type="protein sequence ID" value="CAL5136567.1"/>
    <property type="molecule type" value="Genomic_DNA"/>
</dbReference>
<evidence type="ECO:0000313" key="2">
    <source>
        <dbReference type="EMBL" id="CAL5136567.1"/>
    </source>
</evidence>